<dbReference type="InterPro" id="IPR036280">
    <property type="entry name" value="Multihaem_cyt_sf"/>
</dbReference>
<dbReference type="RefSeq" id="WP_005431334.1">
    <property type="nucleotide sequence ID" value="NZ_KE150480.1"/>
</dbReference>
<keyword evidence="7" id="KW-0408">Iron</keyword>
<dbReference type="AlphaFoldDB" id="S3BZ88"/>
<dbReference type="Pfam" id="PF14537">
    <property type="entry name" value="Cytochrom_c3_2"/>
    <property type="match status" value="1"/>
</dbReference>
<evidence type="ECO:0000313" key="11">
    <source>
        <dbReference type="Proteomes" id="UP000014400"/>
    </source>
</evidence>
<dbReference type="InterPro" id="IPR012286">
    <property type="entry name" value="Tetrahaem_cytochrome"/>
</dbReference>
<evidence type="ECO:0000313" key="10">
    <source>
        <dbReference type="EMBL" id="EPD99377.1"/>
    </source>
</evidence>
<dbReference type="SUPFAM" id="SSF48695">
    <property type="entry name" value="Multiheme cytochromes"/>
    <property type="match status" value="1"/>
</dbReference>
<protein>
    <recommendedName>
        <fullName evidence="9">Tetrahaem cytochrome domain-containing protein</fullName>
    </recommendedName>
</protein>
<evidence type="ECO:0000256" key="3">
    <source>
        <dbReference type="ARBA" id="ARBA00022448"/>
    </source>
</evidence>
<comment type="caution">
    <text evidence="10">The sequence shown here is derived from an EMBL/GenBank/DDBJ whole genome shotgun (WGS) entry which is preliminary data.</text>
</comment>
<dbReference type="STRING" id="1203554.HMPREF1476_01056"/>
<evidence type="ECO:0000259" key="9">
    <source>
        <dbReference type="Pfam" id="PF14537"/>
    </source>
</evidence>
<keyword evidence="5" id="KW-0479">Metal-binding</keyword>
<accession>S3BZ88</accession>
<dbReference type="EMBL" id="ATCF01000016">
    <property type="protein sequence ID" value="EPD99377.1"/>
    <property type="molecule type" value="Genomic_DNA"/>
</dbReference>
<keyword evidence="11" id="KW-1185">Reference proteome</keyword>
<comment type="cofactor">
    <cofactor evidence="1">
        <name>heme c</name>
        <dbReference type="ChEBI" id="CHEBI:61717"/>
    </cofactor>
</comment>
<evidence type="ECO:0000256" key="2">
    <source>
        <dbReference type="ARBA" id="ARBA00004196"/>
    </source>
</evidence>
<sequence>MALTPKLTALFAAGVLAAFAAGAASAAGMPSKINGPHAKLPCSTCHKNEMTAPPKETCLSCHGSYDKLAERTAKLTPNPHFSHRGEEDCTNCHSLHGKSRLECNDCHSFNLNFKW</sequence>
<comment type="subcellular location">
    <subcellularLocation>
        <location evidence="2">Cell envelope</location>
    </subcellularLocation>
</comment>
<dbReference type="Proteomes" id="UP000014400">
    <property type="component" value="Unassembled WGS sequence"/>
</dbReference>
<dbReference type="HOGENOM" id="CLU_136713_1_0_4"/>
<evidence type="ECO:0000256" key="8">
    <source>
        <dbReference type="SAM" id="SignalP"/>
    </source>
</evidence>
<reference evidence="10 11" key="1">
    <citation type="submission" date="2013-04" db="EMBL/GenBank/DDBJ databases">
        <title>The Genome Sequence of Sutterella wadsworthensis HGA0223.</title>
        <authorList>
            <consortium name="The Broad Institute Genomics Platform"/>
            <person name="Earl A."/>
            <person name="Ward D."/>
            <person name="Feldgarden M."/>
            <person name="Gevers D."/>
            <person name="Schmidt T.M."/>
            <person name="Dover J."/>
            <person name="Dai D."/>
            <person name="Walker B."/>
            <person name="Young S."/>
            <person name="Zeng Q."/>
            <person name="Gargeya S."/>
            <person name="Fitzgerald M."/>
            <person name="Haas B."/>
            <person name="Abouelleil A."/>
            <person name="Allen A.W."/>
            <person name="Alvarado L."/>
            <person name="Arachchi H.M."/>
            <person name="Berlin A.M."/>
            <person name="Chapman S.B."/>
            <person name="Gainer-Dewar J."/>
            <person name="Goldberg J."/>
            <person name="Griggs A."/>
            <person name="Gujja S."/>
            <person name="Hansen M."/>
            <person name="Howarth C."/>
            <person name="Imamovic A."/>
            <person name="Ireland A."/>
            <person name="Larimer J."/>
            <person name="McCowan C."/>
            <person name="Murphy C."/>
            <person name="Pearson M."/>
            <person name="Poon T.W."/>
            <person name="Priest M."/>
            <person name="Roberts A."/>
            <person name="Saif S."/>
            <person name="Shea T."/>
            <person name="Sisk P."/>
            <person name="Sykes S."/>
            <person name="Wortman J."/>
            <person name="Nusbaum C."/>
            <person name="Birren B."/>
        </authorList>
    </citation>
    <scope>NUCLEOTIDE SEQUENCE [LARGE SCALE GENOMIC DNA]</scope>
    <source>
        <strain evidence="10 11">HGA0223</strain>
    </source>
</reference>
<keyword evidence="4" id="KW-0349">Heme</keyword>
<evidence type="ECO:0000256" key="4">
    <source>
        <dbReference type="ARBA" id="ARBA00022617"/>
    </source>
</evidence>
<gene>
    <name evidence="10" type="ORF">HMPREF1476_01056</name>
</gene>
<dbReference type="GO" id="GO:0046872">
    <property type="term" value="F:metal ion binding"/>
    <property type="evidence" value="ECO:0007669"/>
    <property type="project" value="UniProtKB-KW"/>
</dbReference>
<feature type="signal peptide" evidence="8">
    <location>
        <begin position="1"/>
        <end position="26"/>
    </location>
</feature>
<keyword evidence="8" id="KW-0732">Signal</keyword>
<keyword evidence="3" id="KW-0813">Transport</keyword>
<evidence type="ECO:0000256" key="5">
    <source>
        <dbReference type="ARBA" id="ARBA00022723"/>
    </source>
</evidence>
<evidence type="ECO:0000256" key="1">
    <source>
        <dbReference type="ARBA" id="ARBA00001926"/>
    </source>
</evidence>
<keyword evidence="6" id="KW-0249">Electron transport</keyword>
<organism evidence="10 11">
    <name type="scientific">Sutterella wadsworthensis HGA0223</name>
    <dbReference type="NCBI Taxonomy" id="1203554"/>
    <lineage>
        <taxon>Bacteria</taxon>
        <taxon>Pseudomonadati</taxon>
        <taxon>Pseudomonadota</taxon>
        <taxon>Betaproteobacteria</taxon>
        <taxon>Burkholderiales</taxon>
        <taxon>Sutterellaceae</taxon>
        <taxon>Sutterella</taxon>
    </lineage>
</organism>
<evidence type="ECO:0000256" key="7">
    <source>
        <dbReference type="ARBA" id="ARBA00023004"/>
    </source>
</evidence>
<dbReference type="PATRIC" id="fig|1203554.3.peg.1079"/>
<feature type="domain" description="Tetrahaem cytochrome" evidence="9">
    <location>
        <begin position="38"/>
        <end position="108"/>
    </location>
</feature>
<dbReference type="Gene3D" id="1.10.1130.10">
    <property type="entry name" value="Flavocytochrome C3, Chain A"/>
    <property type="match status" value="1"/>
</dbReference>
<dbReference type="eggNOG" id="COG0484">
    <property type="taxonomic scope" value="Bacteria"/>
</dbReference>
<dbReference type="GO" id="GO:0030313">
    <property type="term" value="C:cell envelope"/>
    <property type="evidence" value="ECO:0007669"/>
    <property type="project" value="UniProtKB-SubCell"/>
</dbReference>
<proteinExistence type="predicted"/>
<feature type="chain" id="PRO_5004518191" description="Tetrahaem cytochrome domain-containing protein" evidence="8">
    <location>
        <begin position="27"/>
        <end position="115"/>
    </location>
</feature>
<name>S3BZ88_9BURK</name>
<evidence type="ECO:0000256" key="6">
    <source>
        <dbReference type="ARBA" id="ARBA00022982"/>
    </source>
</evidence>